<name>A0A4Z2FW32_9TELE</name>
<proteinExistence type="predicted"/>
<dbReference type="Proteomes" id="UP000314294">
    <property type="component" value="Unassembled WGS sequence"/>
</dbReference>
<organism evidence="2 3">
    <name type="scientific">Liparis tanakae</name>
    <name type="common">Tanaka's snailfish</name>
    <dbReference type="NCBI Taxonomy" id="230148"/>
    <lineage>
        <taxon>Eukaryota</taxon>
        <taxon>Metazoa</taxon>
        <taxon>Chordata</taxon>
        <taxon>Craniata</taxon>
        <taxon>Vertebrata</taxon>
        <taxon>Euteleostomi</taxon>
        <taxon>Actinopterygii</taxon>
        <taxon>Neopterygii</taxon>
        <taxon>Teleostei</taxon>
        <taxon>Neoteleostei</taxon>
        <taxon>Acanthomorphata</taxon>
        <taxon>Eupercaria</taxon>
        <taxon>Perciformes</taxon>
        <taxon>Cottioidei</taxon>
        <taxon>Cottales</taxon>
        <taxon>Liparidae</taxon>
        <taxon>Liparis</taxon>
    </lineage>
</organism>
<evidence type="ECO:0000256" key="1">
    <source>
        <dbReference type="SAM" id="MobiDB-lite"/>
    </source>
</evidence>
<gene>
    <name evidence="2" type="ORF">EYF80_044351</name>
</gene>
<evidence type="ECO:0000313" key="3">
    <source>
        <dbReference type="Proteomes" id="UP000314294"/>
    </source>
</evidence>
<protein>
    <submittedName>
        <fullName evidence="2">Uncharacterized protein</fullName>
    </submittedName>
</protein>
<comment type="caution">
    <text evidence="2">The sequence shown here is derived from an EMBL/GenBank/DDBJ whole genome shotgun (WGS) entry which is preliminary data.</text>
</comment>
<evidence type="ECO:0000313" key="2">
    <source>
        <dbReference type="EMBL" id="TNN45446.1"/>
    </source>
</evidence>
<accession>A0A4Z2FW32</accession>
<dbReference type="AlphaFoldDB" id="A0A4Z2FW32"/>
<keyword evidence="3" id="KW-1185">Reference proteome</keyword>
<feature type="region of interest" description="Disordered" evidence="1">
    <location>
        <begin position="19"/>
        <end position="42"/>
    </location>
</feature>
<reference evidence="2 3" key="1">
    <citation type="submission" date="2019-03" db="EMBL/GenBank/DDBJ databases">
        <title>First draft genome of Liparis tanakae, snailfish: a comprehensive survey of snailfish specific genes.</title>
        <authorList>
            <person name="Kim W."/>
            <person name="Song I."/>
            <person name="Jeong J.-H."/>
            <person name="Kim D."/>
            <person name="Kim S."/>
            <person name="Ryu S."/>
            <person name="Song J.Y."/>
            <person name="Lee S.K."/>
        </authorList>
    </citation>
    <scope>NUCLEOTIDE SEQUENCE [LARGE SCALE GENOMIC DNA]</scope>
    <source>
        <tissue evidence="2">Muscle</tissue>
    </source>
</reference>
<dbReference type="EMBL" id="SRLO01000846">
    <property type="protein sequence ID" value="TNN45446.1"/>
    <property type="molecule type" value="Genomic_DNA"/>
</dbReference>
<sequence>MEASGPELISRGYWWLPGKGEGKTKEQVPRLPSLRGERRAQSTDLRVDFPRSIRHFLASACGNTERAQEESFKEAEDLLKPSRRYASRSLKGLAATFAPSFASKHS</sequence>